<feature type="transmembrane region" description="Helical" evidence="9">
    <location>
        <begin position="461"/>
        <end position="480"/>
    </location>
</feature>
<keyword evidence="5 9" id="KW-1133">Transmembrane helix</keyword>
<feature type="transmembrane region" description="Helical" evidence="9">
    <location>
        <begin position="170"/>
        <end position="190"/>
    </location>
</feature>
<feature type="region of interest" description="Disordered" evidence="8">
    <location>
        <begin position="1"/>
        <end position="26"/>
    </location>
</feature>
<evidence type="ECO:0000313" key="12">
    <source>
        <dbReference type="Proteomes" id="UP001498771"/>
    </source>
</evidence>
<feature type="transmembrane region" description="Helical" evidence="9">
    <location>
        <begin position="114"/>
        <end position="132"/>
    </location>
</feature>
<feature type="domain" description="Major facilitator superfamily (MFS) profile" evidence="10">
    <location>
        <begin position="44"/>
        <end position="484"/>
    </location>
</feature>
<dbReference type="PANTHER" id="PTHR48022">
    <property type="entry name" value="PLASTIDIC GLUCOSE TRANSPORTER 4"/>
    <property type="match status" value="1"/>
</dbReference>
<feature type="transmembrane region" description="Helical" evidence="9">
    <location>
        <begin position="296"/>
        <end position="314"/>
    </location>
</feature>
<dbReference type="PANTHER" id="PTHR48022:SF37">
    <property type="entry name" value="MAJOR FACILITATOR SUPERFAMILY (MFS) PROFILE DOMAIN-CONTAINING PROTEIN-RELATED"/>
    <property type="match status" value="1"/>
</dbReference>
<dbReference type="GeneID" id="90039634"/>
<dbReference type="InterPro" id="IPR050360">
    <property type="entry name" value="MFS_Sugar_Transporters"/>
</dbReference>
<keyword evidence="4 9" id="KW-0812">Transmembrane</keyword>
<evidence type="ECO:0000256" key="6">
    <source>
        <dbReference type="ARBA" id="ARBA00023136"/>
    </source>
</evidence>
<dbReference type="NCBIfam" id="TIGR00879">
    <property type="entry name" value="SP"/>
    <property type="match status" value="1"/>
</dbReference>
<feature type="transmembrane region" description="Helical" evidence="9">
    <location>
        <begin position="334"/>
        <end position="354"/>
    </location>
</feature>
<evidence type="ECO:0000259" key="10">
    <source>
        <dbReference type="PROSITE" id="PS50850"/>
    </source>
</evidence>
<sequence length="524" mass="57833">MEPTSTSNRSETELADLSTRDPQSNTVPLQSPYAQKLNAYTWFCSTFVVVGSLLYGIDSGIVSTTISHEQFKDYFAPFTSSIKGAVVSTFSGGAFFGVFFSAWAADKWGRKRTIMFAACWAVVAGIIQAASVKVGMLIAGRIIGGFAVGIMNMVIPVYNSEIAPTSKRGLITGLHGQFVGFGFAAANWIGFGCSYSNTSFQWRFPLAFQCVPALILLCGLPFLPYSPRWLLEKDRAEEAYAILRRLHGENNLANPAYQRYFDDEFEQMKEQIRYEHVLKSGTMKNLLSKPSNRKRLLLSIAIQVFAQLSGINVVNYYQTDIYEGVGITGHTVTLLASLYGMVGPAFNMLCISYVDRFGRRSALYITGVAMAADLAIVMALTANYSGTDNKVGQGFAIAFIFLFTAIYSLGYNSIHYIYVPEIMNQEVRAKGTAVAVCCNVIVNIIFNQISPIGFANIGFKYYGVFIALNCVGAIIVYFYFPETKGKSLEEINEIFGEEVVTSQFGLEEMGKVDHRDGAQAQHRE</sequence>
<feature type="transmembrane region" description="Helical" evidence="9">
    <location>
        <begin position="394"/>
        <end position="419"/>
    </location>
</feature>
<comment type="caution">
    <text evidence="11">The sequence shown here is derived from an EMBL/GenBank/DDBJ whole genome shotgun (WGS) entry which is preliminary data.</text>
</comment>
<keyword evidence="12" id="KW-1185">Reference proteome</keyword>
<dbReference type="PROSITE" id="PS00217">
    <property type="entry name" value="SUGAR_TRANSPORT_2"/>
    <property type="match status" value="1"/>
</dbReference>
<feature type="transmembrane region" description="Helical" evidence="9">
    <location>
        <begin position="202"/>
        <end position="223"/>
    </location>
</feature>
<dbReference type="Proteomes" id="UP001498771">
    <property type="component" value="Unassembled WGS sequence"/>
</dbReference>
<feature type="transmembrane region" description="Helical" evidence="9">
    <location>
        <begin position="431"/>
        <end position="449"/>
    </location>
</feature>
<gene>
    <name evidence="11" type="ORF">BZA70DRAFT_289565</name>
</gene>
<dbReference type="InterPro" id="IPR003663">
    <property type="entry name" value="Sugar/inositol_transpt"/>
</dbReference>
<dbReference type="SUPFAM" id="SSF103473">
    <property type="entry name" value="MFS general substrate transporter"/>
    <property type="match status" value="1"/>
</dbReference>
<keyword evidence="6 9" id="KW-0472">Membrane</keyword>
<dbReference type="Gene3D" id="1.20.1250.20">
    <property type="entry name" value="MFS general substrate transporter like domains"/>
    <property type="match status" value="1"/>
</dbReference>
<reference evidence="11 12" key="1">
    <citation type="submission" date="2024-03" db="EMBL/GenBank/DDBJ databases">
        <title>Genome-scale model development and genomic sequencing of the oleaginous clade Lipomyces.</title>
        <authorList>
            <consortium name="Lawrence Berkeley National Laboratory"/>
            <person name="Czajka J.J."/>
            <person name="Han Y."/>
            <person name="Kim J."/>
            <person name="Mondo S.J."/>
            <person name="Hofstad B.A."/>
            <person name="Robles A."/>
            <person name="Haridas S."/>
            <person name="Riley R."/>
            <person name="LaButti K."/>
            <person name="Pangilinan J."/>
            <person name="Andreopoulos W."/>
            <person name="Lipzen A."/>
            <person name="Yan J."/>
            <person name="Wang M."/>
            <person name="Ng V."/>
            <person name="Grigoriev I.V."/>
            <person name="Spatafora J.W."/>
            <person name="Magnuson J.K."/>
            <person name="Baker S.E."/>
            <person name="Pomraning K.R."/>
        </authorList>
    </citation>
    <scope>NUCLEOTIDE SEQUENCE [LARGE SCALE GENOMIC DNA]</scope>
    <source>
        <strain evidence="11 12">Phaff 52-87</strain>
    </source>
</reference>
<accession>A0ABR1F4Y8</accession>
<evidence type="ECO:0000256" key="4">
    <source>
        <dbReference type="ARBA" id="ARBA00022692"/>
    </source>
</evidence>
<feature type="transmembrane region" description="Helical" evidence="9">
    <location>
        <begin position="138"/>
        <end position="158"/>
    </location>
</feature>
<feature type="transmembrane region" description="Helical" evidence="9">
    <location>
        <begin position="361"/>
        <end position="382"/>
    </location>
</feature>
<dbReference type="EMBL" id="JBBJBU010000006">
    <property type="protein sequence ID" value="KAK7204911.1"/>
    <property type="molecule type" value="Genomic_DNA"/>
</dbReference>
<proteinExistence type="inferred from homology"/>
<dbReference type="PRINTS" id="PR00171">
    <property type="entry name" value="SUGRTRNSPORT"/>
</dbReference>
<evidence type="ECO:0000256" key="5">
    <source>
        <dbReference type="ARBA" id="ARBA00022989"/>
    </source>
</evidence>
<comment type="similarity">
    <text evidence="2 7">Belongs to the major facilitator superfamily. Sugar transporter (TC 2.A.1.1) family.</text>
</comment>
<dbReference type="InterPro" id="IPR036259">
    <property type="entry name" value="MFS_trans_sf"/>
</dbReference>
<keyword evidence="3 7" id="KW-0813">Transport</keyword>
<evidence type="ECO:0000256" key="2">
    <source>
        <dbReference type="ARBA" id="ARBA00010992"/>
    </source>
</evidence>
<evidence type="ECO:0000256" key="8">
    <source>
        <dbReference type="SAM" id="MobiDB-lite"/>
    </source>
</evidence>
<evidence type="ECO:0000256" key="9">
    <source>
        <dbReference type="SAM" id="Phobius"/>
    </source>
</evidence>
<evidence type="ECO:0000256" key="7">
    <source>
        <dbReference type="RuleBase" id="RU003346"/>
    </source>
</evidence>
<dbReference type="InterPro" id="IPR005829">
    <property type="entry name" value="Sugar_transporter_CS"/>
</dbReference>
<name>A0ABR1F4Y8_9ASCO</name>
<dbReference type="PROSITE" id="PS00216">
    <property type="entry name" value="SUGAR_TRANSPORT_1"/>
    <property type="match status" value="1"/>
</dbReference>
<evidence type="ECO:0000256" key="3">
    <source>
        <dbReference type="ARBA" id="ARBA00022448"/>
    </source>
</evidence>
<dbReference type="InterPro" id="IPR020846">
    <property type="entry name" value="MFS_dom"/>
</dbReference>
<evidence type="ECO:0000256" key="1">
    <source>
        <dbReference type="ARBA" id="ARBA00004141"/>
    </source>
</evidence>
<dbReference type="PROSITE" id="PS50850">
    <property type="entry name" value="MFS"/>
    <property type="match status" value="1"/>
</dbReference>
<dbReference type="InterPro" id="IPR005828">
    <property type="entry name" value="MFS_sugar_transport-like"/>
</dbReference>
<protein>
    <submittedName>
        <fullName evidence="11">General substrate transporter</fullName>
    </submittedName>
</protein>
<dbReference type="RefSeq" id="XP_064767944.1">
    <property type="nucleotide sequence ID" value="XM_064914122.1"/>
</dbReference>
<feature type="transmembrane region" description="Helical" evidence="9">
    <location>
        <begin position="82"/>
        <end position="102"/>
    </location>
</feature>
<dbReference type="Pfam" id="PF00083">
    <property type="entry name" value="Sugar_tr"/>
    <property type="match status" value="1"/>
</dbReference>
<organism evidence="11 12">
    <name type="scientific">Myxozyma melibiosi</name>
    <dbReference type="NCBI Taxonomy" id="54550"/>
    <lineage>
        <taxon>Eukaryota</taxon>
        <taxon>Fungi</taxon>
        <taxon>Dikarya</taxon>
        <taxon>Ascomycota</taxon>
        <taxon>Saccharomycotina</taxon>
        <taxon>Lipomycetes</taxon>
        <taxon>Lipomycetales</taxon>
        <taxon>Lipomycetaceae</taxon>
        <taxon>Myxozyma</taxon>
    </lineage>
</organism>
<evidence type="ECO:0000313" key="11">
    <source>
        <dbReference type="EMBL" id="KAK7204911.1"/>
    </source>
</evidence>
<comment type="subcellular location">
    <subcellularLocation>
        <location evidence="1">Membrane</location>
        <topology evidence="1">Multi-pass membrane protein</topology>
    </subcellularLocation>
</comment>
<feature type="transmembrane region" description="Helical" evidence="9">
    <location>
        <begin position="39"/>
        <end position="62"/>
    </location>
</feature>